<name>A0AAD2JUV7_9AGAR</name>
<protein>
    <submittedName>
        <fullName evidence="2">Uncharacterized protein</fullName>
    </submittedName>
</protein>
<feature type="region of interest" description="Disordered" evidence="1">
    <location>
        <begin position="124"/>
        <end position="148"/>
    </location>
</feature>
<organism evidence="2 3">
    <name type="scientific">Mycena citricolor</name>
    <dbReference type="NCBI Taxonomy" id="2018698"/>
    <lineage>
        <taxon>Eukaryota</taxon>
        <taxon>Fungi</taxon>
        <taxon>Dikarya</taxon>
        <taxon>Basidiomycota</taxon>
        <taxon>Agaricomycotina</taxon>
        <taxon>Agaricomycetes</taxon>
        <taxon>Agaricomycetidae</taxon>
        <taxon>Agaricales</taxon>
        <taxon>Marasmiineae</taxon>
        <taxon>Mycenaceae</taxon>
        <taxon>Mycena</taxon>
    </lineage>
</organism>
<evidence type="ECO:0000313" key="2">
    <source>
        <dbReference type="EMBL" id="CAK5263157.1"/>
    </source>
</evidence>
<sequence length="148" mass="16411">MPPRQAKILQLLIKTHRLTVLTTIAPTATVADLKADVLSALSSEVHRSSVDDDMPEVTSSEDFEICKGVKTRGKLTGEFTALVDSRQTLRDADVVNWEALFVQFRDSESGDLLPVIFHPYEDDEEEVTPQFAQAEASTTRGKRKAPPE</sequence>
<evidence type="ECO:0000313" key="3">
    <source>
        <dbReference type="Proteomes" id="UP001295794"/>
    </source>
</evidence>
<proteinExistence type="predicted"/>
<evidence type="ECO:0000256" key="1">
    <source>
        <dbReference type="SAM" id="MobiDB-lite"/>
    </source>
</evidence>
<dbReference type="Proteomes" id="UP001295794">
    <property type="component" value="Unassembled WGS sequence"/>
</dbReference>
<accession>A0AAD2JUV7</accession>
<dbReference type="AlphaFoldDB" id="A0AAD2JUV7"/>
<dbReference type="EMBL" id="CAVNYO010000035">
    <property type="protein sequence ID" value="CAK5263157.1"/>
    <property type="molecule type" value="Genomic_DNA"/>
</dbReference>
<comment type="caution">
    <text evidence="2">The sequence shown here is derived from an EMBL/GenBank/DDBJ whole genome shotgun (WGS) entry which is preliminary data.</text>
</comment>
<gene>
    <name evidence="2" type="ORF">MYCIT1_LOCUS2441</name>
</gene>
<reference evidence="2" key="1">
    <citation type="submission" date="2023-11" db="EMBL/GenBank/DDBJ databases">
        <authorList>
            <person name="De Vega J J."/>
            <person name="De Vega J J."/>
        </authorList>
    </citation>
    <scope>NUCLEOTIDE SEQUENCE</scope>
</reference>
<keyword evidence="3" id="KW-1185">Reference proteome</keyword>